<dbReference type="EMBL" id="JABXYK010000009">
    <property type="protein sequence ID" value="NVP56748.1"/>
    <property type="molecule type" value="Genomic_DNA"/>
</dbReference>
<dbReference type="RefSeq" id="WP_176950719.1">
    <property type="nucleotide sequence ID" value="NZ_JABXYK010000009.1"/>
</dbReference>
<feature type="transmembrane region" description="Helical" evidence="5">
    <location>
        <begin position="21"/>
        <end position="40"/>
    </location>
</feature>
<sequence length="237" mass="25776">MILDAARLALANLLAPETRRVFWKVLGLTIFVLAVLWFTLRESFIAWVLPWFADYVPAVPDWAGWLAFVFGIVASIGLALSMALLLAPVTAVIAGFFLDDVAEVVERRDYPADQPGRALPLGAAIAGSLKFLGVVLAGNLVALLLLFIPGINLIAFFLVNGYLLGREFFEFAAMRFRSPEDARLFRAKHASTVFLAGLVVAAFLAVPIVNLLTPLFAAGLMVHLHKLLSRADPGFRG</sequence>
<dbReference type="NCBIfam" id="NF009407">
    <property type="entry name" value="PRK12768.1"/>
    <property type="match status" value="1"/>
</dbReference>
<keyword evidence="3 5" id="KW-1133">Transmembrane helix</keyword>
<accession>A0ABX2QJL8</accession>
<feature type="transmembrane region" description="Helical" evidence="5">
    <location>
        <begin position="143"/>
        <end position="165"/>
    </location>
</feature>
<evidence type="ECO:0000256" key="1">
    <source>
        <dbReference type="ARBA" id="ARBA00004141"/>
    </source>
</evidence>
<protein>
    <submittedName>
        <fullName evidence="6">Sulfate transporter family protein</fullName>
    </submittedName>
</protein>
<evidence type="ECO:0000256" key="4">
    <source>
        <dbReference type="ARBA" id="ARBA00023136"/>
    </source>
</evidence>
<dbReference type="InterPro" id="IPR059112">
    <property type="entry name" value="CysZ/EI24"/>
</dbReference>
<keyword evidence="4 5" id="KW-0472">Membrane</keyword>
<evidence type="ECO:0000256" key="3">
    <source>
        <dbReference type="ARBA" id="ARBA00022989"/>
    </source>
</evidence>
<feature type="transmembrane region" description="Helical" evidence="5">
    <location>
        <begin position="65"/>
        <end position="98"/>
    </location>
</feature>
<keyword evidence="2 5" id="KW-0812">Transmembrane</keyword>
<evidence type="ECO:0000313" key="7">
    <source>
        <dbReference type="Proteomes" id="UP000659172"/>
    </source>
</evidence>
<evidence type="ECO:0000256" key="5">
    <source>
        <dbReference type="SAM" id="Phobius"/>
    </source>
</evidence>
<keyword evidence="7" id="KW-1185">Reference proteome</keyword>
<feature type="transmembrane region" description="Helical" evidence="5">
    <location>
        <begin position="193"/>
        <end position="217"/>
    </location>
</feature>
<proteinExistence type="predicted"/>
<dbReference type="Proteomes" id="UP000659172">
    <property type="component" value="Unassembled WGS sequence"/>
</dbReference>
<evidence type="ECO:0000256" key="2">
    <source>
        <dbReference type="ARBA" id="ARBA00022692"/>
    </source>
</evidence>
<comment type="subcellular location">
    <subcellularLocation>
        <location evidence="1">Membrane</location>
        <topology evidence="1">Multi-pass membrane protein</topology>
    </subcellularLocation>
</comment>
<name>A0ABX2QJL8_9HYPH</name>
<comment type="caution">
    <text evidence="6">The sequence shown here is derived from an EMBL/GenBank/DDBJ whole genome shotgun (WGS) entry which is preliminary data.</text>
</comment>
<gene>
    <name evidence="6" type="ORF">HV823_15950</name>
</gene>
<feature type="transmembrane region" description="Helical" evidence="5">
    <location>
        <begin position="118"/>
        <end position="137"/>
    </location>
</feature>
<reference evidence="6 7" key="1">
    <citation type="submission" date="2020-06" db="EMBL/GenBank/DDBJ databases">
        <title>Rhizobium sp.nov. isolated from the tomato plant.</title>
        <authorList>
            <person name="Thin K.K."/>
            <person name="Zhang X."/>
            <person name="He S."/>
        </authorList>
    </citation>
    <scope>NUCLEOTIDE SEQUENCE [LARGE SCALE GENOMIC DNA]</scope>
    <source>
        <strain evidence="6 7">DBTS2</strain>
    </source>
</reference>
<organism evidence="6 7">
    <name type="scientific">Mycoplana rhizolycopersici</name>
    <dbReference type="NCBI Taxonomy" id="2746702"/>
    <lineage>
        <taxon>Bacteria</taxon>
        <taxon>Pseudomonadati</taxon>
        <taxon>Pseudomonadota</taxon>
        <taxon>Alphaproteobacteria</taxon>
        <taxon>Hyphomicrobiales</taxon>
        <taxon>Rhizobiaceae</taxon>
        <taxon>Mycoplana</taxon>
    </lineage>
</organism>
<dbReference type="Pfam" id="PF07264">
    <property type="entry name" value="EI24"/>
    <property type="match status" value="1"/>
</dbReference>
<evidence type="ECO:0000313" key="6">
    <source>
        <dbReference type="EMBL" id="NVP56748.1"/>
    </source>
</evidence>